<dbReference type="EMBL" id="QNRT01000002">
    <property type="protein sequence ID" value="RBP51159.1"/>
    <property type="molecule type" value="Genomic_DNA"/>
</dbReference>
<evidence type="ECO:0000256" key="1">
    <source>
        <dbReference type="ARBA" id="ARBA00022801"/>
    </source>
</evidence>
<dbReference type="OrthoDB" id="264572at2"/>
<dbReference type="InterPro" id="IPR052382">
    <property type="entry name" value="ABHD10_acyl-thioesterase"/>
</dbReference>
<dbReference type="Gene3D" id="3.40.50.1820">
    <property type="entry name" value="alpha/beta hydrolase"/>
    <property type="match status" value="1"/>
</dbReference>
<dbReference type="AlphaFoldDB" id="A0A395JKR1"/>
<sequence length="251" mass="27507">MNSLKPTELAYDHHQGQGPCVIFCGGFNSSRMGNKAVALEDYCASNGQEYIRFDYQAHGESGGDFGDCTISTWLDDTLSIIDSVAENQSVVLIGSSFGGWLALLATQRRPEKIVGLILIACAVDMTHYYPERLRGVPLSTDSLGRAYYALPNQYDDEQDYRLYQAMIEDGAQYRLLESDAAFSQPMHLIHGQDDDVIPWQRSLAILDQLASGIASFTLIKNGDHRLSSSSDLSGINHSLADLLATINGSSD</sequence>
<dbReference type="PANTHER" id="PTHR16138">
    <property type="entry name" value="MYCOPHENOLIC ACID ACYL-GLUCURONIDE ESTERASE, MITOCHONDRIAL"/>
    <property type="match status" value="1"/>
</dbReference>
<evidence type="ECO:0000313" key="3">
    <source>
        <dbReference type="EMBL" id="RBP51159.1"/>
    </source>
</evidence>
<comment type="caution">
    <text evidence="3">The sequence shown here is derived from an EMBL/GenBank/DDBJ whole genome shotgun (WGS) entry which is preliminary data.</text>
</comment>
<organism evidence="3 4">
    <name type="scientific">Arenicella xantha</name>
    <dbReference type="NCBI Taxonomy" id="644221"/>
    <lineage>
        <taxon>Bacteria</taxon>
        <taxon>Pseudomonadati</taxon>
        <taxon>Pseudomonadota</taxon>
        <taxon>Gammaproteobacteria</taxon>
        <taxon>Arenicellales</taxon>
        <taxon>Arenicellaceae</taxon>
        <taxon>Arenicella</taxon>
    </lineage>
</organism>
<proteinExistence type="predicted"/>
<protein>
    <submittedName>
        <fullName evidence="3">Pimeloyl-ACP methyl ester carboxylesterase</fullName>
    </submittedName>
</protein>
<reference evidence="3 4" key="1">
    <citation type="submission" date="2018-06" db="EMBL/GenBank/DDBJ databases">
        <title>Genomic Encyclopedia of Type Strains, Phase IV (KMG-IV): sequencing the most valuable type-strain genomes for metagenomic binning, comparative biology and taxonomic classification.</title>
        <authorList>
            <person name="Goeker M."/>
        </authorList>
    </citation>
    <scope>NUCLEOTIDE SEQUENCE [LARGE SCALE GENOMIC DNA]</scope>
    <source>
        <strain evidence="3 4">DSM 24032</strain>
    </source>
</reference>
<name>A0A395JKR1_9GAMM</name>
<dbReference type="InterPro" id="IPR022742">
    <property type="entry name" value="Hydrolase_4"/>
</dbReference>
<gene>
    <name evidence="3" type="ORF">DFR28_102578</name>
</gene>
<keyword evidence="1" id="KW-0378">Hydrolase</keyword>
<feature type="domain" description="Serine aminopeptidase S33" evidence="2">
    <location>
        <begin position="21"/>
        <end position="226"/>
    </location>
</feature>
<dbReference type="GO" id="GO:0004553">
    <property type="term" value="F:hydrolase activity, hydrolyzing O-glycosyl compounds"/>
    <property type="evidence" value="ECO:0007669"/>
    <property type="project" value="TreeGrafter"/>
</dbReference>
<keyword evidence="4" id="KW-1185">Reference proteome</keyword>
<dbReference type="PANTHER" id="PTHR16138:SF7">
    <property type="entry name" value="PALMITOYL-PROTEIN THIOESTERASE ABHD10, MITOCHONDRIAL"/>
    <property type="match status" value="1"/>
</dbReference>
<dbReference type="InParanoid" id="A0A395JKR1"/>
<evidence type="ECO:0000313" key="4">
    <source>
        <dbReference type="Proteomes" id="UP000253083"/>
    </source>
</evidence>
<accession>A0A395JKR1</accession>
<evidence type="ECO:0000259" key="2">
    <source>
        <dbReference type="Pfam" id="PF12146"/>
    </source>
</evidence>
<dbReference type="SUPFAM" id="SSF53474">
    <property type="entry name" value="alpha/beta-Hydrolases"/>
    <property type="match status" value="1"/>
</dbReference>
<dbReference type="FunCoup" id="A0A395JKR1">
    <property type="interactions" value="379"/>
</dbReference>
<dbReference type="Proteomes" id="UP000253083">
    <property type="component" value="Unassembled WGS sequence"/>
</dbReference>
<dbReference type="Pfam" id="PF12146">
    <property type="entry name" value="Hydrolase_4"/>
    <property type="match status" value="1"/>
</dbReference>
<dbReference type="InterPro" id="IPR029058">
    <property type="entry name" value="AB_hydrolase_fold"/>
</dbReference>